<reference evidence="2" key="1">
    <citation type="submission" date="2022-08" db="UniProtKB">
        <authorList>
            <consortium name="EnsemblMetazoa"/>
        </authorList>
    </citation>
    <scope>IDENTIFICATION</scope>
    <source>
        <strain evidence="2">05x7-T-G4-1.051#20</strain>
    </source>
</reference>
<keyword evidence="3" id="KW-1185">Reference proteome</keyword>
<sequence>MADIGLCLESQNGYDSNSCFRDSDFSDDEDLGIDIDFNEHEMPYITSPVFPDMPKLKENKSPWRVNAQGVQICDVGVGNDSDFAETKDMGVQVISRGNKDDNANLNEADNKGNSNKCDLQSNEENGNSYSEENGTEGREMETDVLDKDHDLIREVHIENMDQFVNNSLSLQPLYRDAADDESSLEIRDEYSEHDFSETDIDYSEDSSDDDFWQPQEDRRWVGVSPAKYRLLRKWFYD</sequence>
<accession>A0A8W8I8M7</accession>
<organism evidence="2 3">
    <name type="scientific">Magallana gigas</name>
    <name type="common">Pacific oyster</name>
    <name type="synonym">Crassostrea gigas</name>
    <dbReference type="NCBI Taxonomy" id="29159"/>
    <lineage>
        <taxon>Eukaryota</taxon>
        <taxon>Metazoa</taxon>
        <taxon>Spiralia</taxon>
        <taxon>Lophotrochozoa</taxon>
        <taxon>Mollusca</taxon>
        <taxon>Bivalvia</taxon>
        <taxon>Autobranchia</taxon>
        <taxon>Pteriomorphia</taxon>
        <taxon>Ostreida</taxon>
        <taxon>Ostreoidea</taxon>
        <taxon>Ostreidae</taxon>
        <taxon>Magallana</taxon>
    </lineage>
</organism>
<name>A0A8W8I8M7_MAGGI</name>
<evidence type="ECO:0000313" key="2">
    <source>
        <dbReference type="EnsemblMetazoa" id="G1291.1:cds"/>
    </source>
</evidence>
<proteinExistence type="predicted"/>
<evidence type="ECO:0000256" key="1">
    <source>
        <dbReference type="SAM" id="MobiDB-lite"/>
    </source>
</evidence>
<feature type="compositionally biased region" description="Acidic residues" evidence="1">
    <location>
        <begin position="197"/>
        <end position="211"/>
    </location>
</feature>
<evidence type="ECO:0000313" key="3">
    <source>
        <dbReference type="Proteomes" id="UP000005408"/>
    </source>
</evidence>
<feature type="region of interest" description="Disordered" evidence="1">
    <location>
        <begin position="95"/>
        <end position="140"/>
    </location>
</feature>
<feature type="compositionally biased region" description="Polar residues" evidence="1">
    <location>
        <begin position="103"/>
        <end position="120"/>
    </location>
</feature>
<dbReference type="Proteomes" id="UP000005408">
    <property type="component" value="Unassembled WGS sequence"/>
</dbReference>
<dbReference type="AlphaFoldDB" id="A0A8W8I8M7"/>
<dbReference type="EnsemblMetazoa" id="G1291.2">
    <property type="protein sequence ID" value="G1291.2:cds"/>
    <property type="gene ID" value="G1291"/>
</dbReference>
<feature type="region of interest" description="Disordered" evidence="1">
    <location>
        <begin position="188"/>
        <end position="211"/>
    </location>
</feature>
<protein>
    <submittedName>
        <fullName evidence="2">Uncharacterized protein</fullName>
    </submittedName>
</protein>
<dbReference type="EnsemblMetazoa" id="G1291.1">
    <property type="protein sequence ID" value="G1291.1:cds"/>
    <property type="gene ID" value="G1291"/>
</dbReference>
<feature type="compositionally biased region" description="Low complexity" evidence="1">
    <location>
        <begin position="122"/>
        <end position="132"/>
    </location>
</feature>